<dbReference type="EC" id="4.3.1.19" evidence="4"/>
<comment type="similarity">
    <text evidence="3">Belongs to the serine/threonine dehydratase family.</text>
</comment>
<dbReference type="PROSITE" id="PS51671">
    <property type="entry name" value="ACT"/>
    <property type="match status" value="1"/>
</dbReference>
<dbReference type="FunFam" id="3.40.50.1100:FF:000005">
    <property type="entry name" value="Threonine dehydratase catabolic"/>
    <property type="match status" value="1"/>
</dbReference>
<gene>
    <name evidence="10" type="primary">ilvA_1</name>
    <name evidence="10" type="ORF">Aru02nite_13150</name>
</gene>
<comment type="cofactor">
    <cofactor evidence="2">
        <name>pyridoxal 5'-phosphate</name>
        <dbReference type="ChEBI" id="CHEBI:597326"/>
    </cofactor>
</comment>
<proteinExistence type="inferred from homology"/>
<dbReference type="GO" id="GO:0009097">
    <property type="term" value="P:isoleucine biosynthetic process"/>
    <property type="evidence" value="ECO:0007669"/>
    <property type="project" value="TreeGrafter"/>
</dbReference>
<evidence type="ECO:0000256" key="1">
    <source>
        <dbReference type="ARBA" id="ARBA00001274"/>
    </source>
</evidence>
<dbReference type="InterPro" id="IPR001926">
    <property type="entry name" value="TrpB-like_PALP"/>
</dbReference>
<comment type="caution">
    <text evidence="10">The sequence shown here is derived from an EMBL/GenBank/DDBJ whole genome shotgun (WGS) entry which is preliminary data.</text>
</comment>
<dbReference type="GO" id="GO:0004794">
    <property type="term" value="F:threonine deaminase activity"/>
    <property type="evidence" value="ECO:0007669"/>
    <property type="project" value="UniProtKB-EC"/>
</dbReference>
<keyword evidence="5" id="KW-0663">Pyridoxal phosphate</keyword>
<dbReference type="InterPro" id="IPR036052">
    <property type="entry name" value="TrpB-like_PALP_sf"/>
</dbReference>
<reference evidence="10" key="1">
    <citation type="submission" date="2021-01" db="EMBL/GenBank/DDBJ databases">
        <title>Whole genome shotgun sequence of Actinocatenispora rupis NBRC 107355.</title>
        <authorList>
            <person name="Komaki H."/>
            <person name="Tamura T."/>
        </authorList>
    </citation>
    <scope>NUCLEOTIDE SEQUENCE</scope>
    <source>
        <strain evidence="10">NBRC 107355</strain>
    </source>
</reference>
<dbReference type="InterPro" id="IPR002912">
    <property type="entry name" value="ACT_dom"/>
</dbReference>
<dbReference type="PANTHER" id="PTHR48078:SF6">
    <property type="entry name" value="L-THREONINE DEHYDRATASE CATABOLIC TDCB"/>
    <property type="match status" value="1"/>
</dbReference>
<dbReference type="InterPro" id="IPR005789">
    <property type="entry name" value="Thr_deHydtase_catblc"/>
</dbReference>
<evidence type="ECO:0000256" key="6">
    <source>
        <dbReference type="ARBA" id="ARBA00023239"/>
    </source>
</evidence>
<dbReference type="InterPro" id="IPR045865">
    <property type="entry name" value="ACT-like_dom_sf"/>
</dbReference>
<dbReference type="Pfam" id="PF00291">
    <property type="entry name" value="PALP"/>
    <property type="match status" value="1"/>
</dbReference>
<dbReference type="InterPro" id="IPR044561">
    <property type="entry name" value="ACT_ThrD-II-like"/>
</dbReference>
<comment type="catalytic activity">
    <reaction evidence="1">
        <text>L-threonine = 2-oxobutanoate + NH4(+)</text>
        <dbReference type="Rhea" id="RHEA:22108"/>
        <dbReference type="ChEBI" id="CHEBI:16763"/>
        <dbReference type="ChEBI" id="CHEBI:28938"/>
        <dbReference type="ChEBI" id="CHEBI:57926"/>
        <dbReference type="EC" id="4.3.1.19"/>
    </reaction>
</comment>
<sequence>MLGPPPPAAGPARRACDDADVSDKTVLVGHDEVAAAAAEMAGVLRTTPLQPVRPLAEAIGGPAYLKCEQLQHGGSFKVRGALCRIARLTPAERARGVVAASAGNHAQGVALAAERLGARATVFMPAGAPLPKVAATQGYGATVELVGATVEDALTAARAYAERTGAVFVHPFDHPDVIAGQGTIGLEILAQYPEVRTILVAVGGGGLLSGVAAAVKPVRPDVKVFGVQAAGAAAYPPSLAAGTPVSLDRYATIADGIAVGRPGDLTFQHVRTYADGVVTVSDEDISRTLLLLLERSKIVAEPAGAAGVAALQAFPHGFEPPVVAVLSGGNIDPLLLVKQIEYGLTAAGRYLRFTVLFPDRPGVLASMLDIVAAQRANILDVLHQRRDPRLALGEVAVDFSVETRGPDHARDLLATLRSAGYRITTTRGPAT</sequence>
<dbReference type="FunFam" id="3.40.50.1100:FF:000007">
    <property type="entry name" value="L-threonine dehydratase catabolic TdcB"/>
    <property type="match status" value="1"/>
</dbReference>
<dbReference type="GO" id="GO:0003941">
    <property type="term" value="F:L-serine ammonia-lyase activity"/>
    <property type="evidence" value="ECO:0007669"/>
    <property type="project" value="TreeGrafter"/>
</dbReference>
<dbReference type="CDD" id="cd01562">
    <property type="entry name" value="Thr-dehyd"/>
    <property type="match status" value="1"/>
</dbReference>
<name>A0A8J3J2L5_9ACTN</name>
<keyword evidence="6" id="KW-0456">Lyase</keyword>
<dbReference type="AlphaFoldDB" id="A0A8J3J2L5"/>
<evidence type="ECO:0000256" key="4">
    <source>
        <dbReference type="ARBA" id="ARBA00012096"/>
    </source>
</evidence>
<evidence type="ECO:0000256" key="5">
    <source>
        <dbReference type="ARBA" id="ARBA00022898"/>
    </source>
</evidence>
<dbReference type="GO" id="GO:0006567">
    <property type="term" value="P:L-threonine catabolic process"/>
    <property type="evidence" value="ECO:0007669"/>
    <property type="project" value="InterPro"/>
</dbReference>
<dbReference type="GO" id="GO:0006565">
    <property type="term" value="P:L-serine catabolic process"/>
    <property type="evidence" value="ECO:0007669"/>
    <property type="project" value="TreeGrafter"/>
</dbReference>
<dbReference type="PANTHER" id="PTHR48078">
    <property type="entry name" value="THREONINE DEHYDRATASE, MITOCHONDRIAL-RELATED"/>
    <property type="match status" value="1"/>
</dbReference>
<dbReference type="CDD" id="cd04886">
    <property type="entry name" value="ACT_ThrD-II-like"/>
    <property type="match status" value="1"/>
</dbReference>
<evidence type="ECO:0000256" key="2">
    <source>
        <dbReference type="ARBA" id="ARBA00001933"/>
    </source>
</evidence>
<dbReference type="SUPFAM" id="SSF55021">
    <property type="entry name" value="ACT-like"/>
    <property type="match status" value="1"/>
</dbReference>
<feature type="domain" description="ACT" evidence="9">
    <location>
        <begin position="352"/>
        <end position="431"/>
    </location>
</feature>
<evidence type="ECO:0000313" key="11">
    <source>
        <dbReference type="Proteomes" id="UP000612808"/>
    </source>
</evidence>
<evidence type="ECO:0000313" key="10">
    <source>
        <dbReference type="EMBL" id="GID10426.1"/>
    </source>
</evidence>
<accession>A0A8J3J2L5</accession>
<comment type="function">
    <text evidence="7">Catalyzes the anaerobic formation of alpha-ketobutyrate and ammonia from threonine in a two-step reaction. The first step involved a dehydration of threonine and a production of enamine intermediates (aminocrotonate), which tautomerizes to its imine form (iminobutyrate). Both intermediates are unstable and short-lived. The second step is the nonenzymatic hydrolysis of the enamine/imine intermediates to form 2-ketobutyrate and free ammonia. In the low water environment of the cell, the second step is accelerated by RidA.</text>
</comment>
<organism evidence="10 11">
    <name type="scientific">Actinocatenispora rupis</name>
    <dbReference type="NCBI Taxonomy" id="519421"/>
    <lineage>
        <taxon>Bacteria</taxon>
        <taxon>Bacillati</taxon>
        <taxon>Actinomycetota</taxon>
        <taxon>Actinomycetes</taxon>
        <taxon>Micromonosporales</taxon>
        <taxon>Micromonosporaceae</taxon>
        <taxon>Actinocatenispora</taxon>
    </lineage>
</organism>
<evidence type="ECO:0000256" key="3">
    <source>
        <dbReference type="ARBA" id="ARBA00010869"/>
    </source>
</evidence>
<dbReference type="SUPFAM" id="SSF53686">
    <property type="entry name" value="Tryptophan synthase beta subunit-like PLP-dependent enzymes"/>
    <property type="match status" value="1"/>
</dbReference>
<evidence type="ECO:0000259" key="9">
    <source>
        <dbReference type="PROSITE" id="PS51671"/>
    </source>
</evidence>
<evidence type="ECO:0000256" key="7">
    <source>
        <dbReference type="ARBA" id="ARBA00025527"/>
    </source>
</evidence>
<dbReference type="NCBIfam" id="TIGR01127">
    <property type="entry name" value="ilvA_1Cterm"/>
    <property type="match status" value="1"/>
</dbReference>
<keyword evidence="11" id="KW-1185">Reference proteome</keyword>
<dbReference type="InterPro" id="IPR050147">
    <property type="entry name" value="Ser/Thr_Dehydratase"/>
</dbReference>
<dbReference type="Proteomes" id="UP000612808">
    <property type="component" value="Unassembled WGS sequence"/>
</dbReference>
<protein>
    <recommendedName>
        <fullName evidence="4">threonine ammonia-lyase</fullName>
        <ecNumber evidence="4">4.3.1.19</ecNumber>
    </recommendedName>
    <alternativeName>
        <fullName evidence="8">Threonine deaminase</fullName>
    </alternativeName>
</protein>
<evidence type="ECO:0000256" key="8">
    <source>
        <dbReference type="ARBA" id="ARBA00031427"/>
    </source>
</evidence>
<dbReference type="Gene3D" id="3.40.50.1100">
    <property type="match status" value="2"/>
</dbReference>
<dbReference type="EMBL" id="BOMB01000007">
    <property type="protein sequence ID" value="GID10426.1"/>
    <property type="molecule type" value="Genomic_DNA"/>
</dbReference>